<dbReference type="EMBL" id="BK032585">
    <property type="protein sequence ID" value="DAF49611.1"/>
    <property type="molecule type" value="Genomic_DNA"/>
</dbReference>
<sequence>MKQQIAIKRMECFGKDCVIMELSESDREKCKALVDEGKPLASVIGTVTGKRSLSANAYAWTLMNQLAEKINRPVLDIYRDLIRDIGGTSDIVTIPAAALEMFKRGWESKGDGWQAQLIDTMTTPNGSYSTVQCWYGSSVYDSSQMHRLIELIVQECQQQEIPTMTPDEIARLKGLENAE</sequence>
<name>A0A8S5SFJ1_9CAUD</name>
<reference evidence="1" key="1">
    <citation type="journal article" date="2021" name="Proc. Natl. Acad. Sci. U.S.A.">
        <title>A Catalog of Tens of Thousands of Viruses from Human Metagenomes Reveals Hidden Associations with Chronic Diseases.</title>
        <authorList>
            <person name="Tisza M.J."/>
            <person name="Buck C.B."/>
        </authorList>
    </citation>
    <scope>NUCLEOTIDE SEQUENCE</scope>
    <source>
        <strain evidence="1">Ctuev19</strain>
    </source>
</reference>
<organism evidence="1">
    <name type="scientific">Myoviridae sp. ctuev19</name>
    <dbReference type="NCBI Taxonomy" id="2827716"/>
    <lineage>
        <taxon>Viruses</taxon>
        <taxon>Duplodnaviria</taxon>
        <taxon>Heunggongvirae</taxon>
        <taxon>Uroviricota</taxon>
        <taxon>Caudoviricetes</taxon>
    </lineage>
</organism>
<proteinExistence type="predicted"/>
<evidence type="ECO:0000313" key="1">
    <source>
        <dbReference type="EMBL" id="DAF49611.1"/>
    </source>
</evidence>
<protein>
    <submittedName>
        <fullName evidence="1">NinB protein</fullName>
    </submittedName>
</protein>
<accession>A0A8S5SFJ1</accession>
<dbReference type="Gene3D" id="1.10.3790.10">
    <property type="entry name" value="NinB"/>
    <property type="match status" value="1"/>
</dbReference>
<dbReference type="InterPro" id="IPR036619">
    <property type="entry name" value="NinB_sf"/>
</dbReference>